<evidence type="ECO:0000256" key="2">
    <source>
        <dbReference type="ARBA" id="ARBA00035294"/>
    </source>
</evidence>
<dbReference type="HAMAP" id="MF_00360">
    <property type="entry name" value="Ribosomal_bS6"/>
    <property type="match status" value="1"/>
</dbReference>
<keyword evidence="3" id="KW-0687">Ribonucleoprotein</keyword>
<dbReference type="GO" id="GO:0003735">
    <property type="term" value="F:structural constituent of ribosome"/>
    <property type="evidence" value="ECO:0007669"/>
    <property type="project" value="InterPro"/>
</dbReference>
<dbReference type="InterPro" id="IPR000529">
    <property type="entry name" value="Ribosomal_bS6"/>
</dbReference>
<dbReference type="GO" id="GO:0005840">
    <property type="term" value="C:ribosome"/>
    <property type="evidence" value="ECO:0007669"/>
    <property type="project" value="UniProtKB-KW"/>
</dbReference>
<dbReference type="EMBL" id="LCDO01000013">
    <property type="protein sequence ID" value="KKS56393.1"/>
    <property type="molecule type" value="Genomic_DNA"/>
</dbReference>
<dbReference type="SUPFAM" id="SSF54995">
    <property type="entry name" value="Ribosomal protein S6"/>
    <property type="match status" value="1"/>
</dbReference>
<keyword evidence="3" id="KW-0699">rRNA-binding</keyword>
<comment type="function">
    <text evidence="3">Binds together with bS18 to 16S ribosomal RNA.</text>
</comment>
<dbReference type="CDD" id="cd00473">
    <property type="entry name" value="bS6"/>
    <property type="match status" value="1"/>
</dbReference>
<organism evidence="4 5">
    <name type="scientific">Candidatus Magasanikbacteria bacterium GW2011_GWA2_42_32</name>
    <dbReference type="NCBI Taxonomy" id="1619039"/>
    <lineage>
        <taxon>Bacteria</taxon>
        <taxon>Candidatus Magasanikiibacteriota</taxon>
    </lineage>
</organism>
<evidence type="ECO:0000313" key="5">
    <source>
        <dbReference type="Proteomes" id="UP000034837"/>
    </source>
</evidence>
<evidence type="ECO:0000256" key="1">
    <source>
        <dbReference type="ARBA" id="ARBA00009512"/>
    </source>
</evidence>
<reference evidence="4 5" key="1">
    <citation type="journal article" date="2015" name="Nature">
        <title>rRNA introns, odd ribosomes, and small enigmatic genomes across a large radiation of phyla.</title>
        <authorList>
            <person name="Brown C.T."/>
            <person name="Hug L.A."/>
            <person name="Thomas B.C."/>
            <person name="Sharon I."/>
            <person name="Castelle C.J."/>
            <person name="Singh A."/>
            <person name="Wilkins M.J."/>
            <person name="Williams K.H."/>
            <person name="Banfield J.F."/>
        </authorList>
    </citation>
    <scope>NUCLEOTIDE SEQUENCE [LARGE SCALE GENOMIC DNA]</scope>
</reference>
<dbReference type="GO" id="GO:0019843">
    <property type="term" value="F:rRNA binding"/>
    <property type="evidence" value="ECO:0007669"/>
    <property type="project" value="UniProtKB-UniRule"/>
</dbReference>
<dbReference type="GO" id="GO:0006412">
    <property type="term" value="P:translation"/>
    <property type="evidence" value="ECO:0007669"/>
    <property type="project" value="UniProtKB-UniRule"/>
</dbReference>
<sequence length="178" mass="20116">MQNYDLFLILSHNLSETEVPVKVGKIKDFLSSLGAQSLISSDLGRQKLAYAIDQNKTGYLSNIFFSLEQNQVDAVKKNLTLDTEVARFMLTLKKNVVVPLQATPITSVFEKTPFTHAKVERSFHTATPVETNVPVAEKTEKAEKVEKTEKTEKKDKEMDLADINKKIDEILQQDNFIV</sequence>
<gene>
    <name evidence="3" type="primary">rpsF</name>
    <name evidence="4" type="ORF">UV20_C0013G0011</name>
</gene>
<dbReference type="Proteomes" id="UP000034837">
    <property type="component" value="Unassembled WGS sequence"/>
</dbReference>
<comment type="similarity">
    <text evidence="1 3">Belongs to the bacterial ribosomal protein bS6 family.</text>
</comment>
<protein>
    <recommendedName>
        <fullName evidence="2 3">Small ribosomal subunit protein bS6</fullName>
    </recommendedName>
</protein>
<keyword evidence="3" id="KW-0694">RNA-binding</keyword>
<dbReference type="GO" id="GO:1990904">
    <property type="term" value="C:ribonucleoprotein complex"/>
    <property type="evidence" value="ECO:0007669"/>
    <property type="project" value="UniProtKB-KW"/>
</dbReference>
<evidence type="ECO:0000313" key="4">
    <source>
        <dbReference type="EMBL" id="KKS56393.1"/>
    </source>
</evidence>
<dbReference type="AlphaFoldDB" id="A0A0G1D322"/>
<proteinExistence type="inferred from homology"/>
<dbReference type="InterPro" id="IPR020814">
    <property type="entry name" value="Ribosomal_S6_plastid/chlpt"/>
</dbReference>
<comment type="caution">
    <text evidence="4">The sequence shown here is derived from an EMBL/GenBank/DDBJ whole genome shotgun (WGS) entry which is preliminary data.</text>
</comment>
<dbReference type="NCBIfam" id="TIGR00166">
    <property type="entry name" value="S6"/>
    <property type="match status" value="1"/>
</dbReference>
<dbReference type="InterPro" id="IPR014717">
    <property type="entry name" value="Transl_elong_EF1B/ribsomal_bS6"/>
</dbReference>
<name>A0A0G1D322_9BACT</name>
<evidence type="ECO:0000256" key="3">
    <source>
        <dbReference type="HAMAP-Rule" id="MF_00360"/>
    </source>
</evidence>
<accession>A0A0G1D322</accession>
<keyword evidence="3 4" id="KW-0689">Ribosomal protein</keyword>
<dbReference type="Gene3D" id="3.30.70.60">
    <property type="match status" value="1"/>
</dbReference>
<dbReference type="InterPro" id="IPR035980">
    <property type="entry name" value="Ribosomal_bS6_sf"/>
</dbReference>
<dbReference type="Pfam" id="PF01250">
    <property type="entry name" value="Ribosomal_S6"/>
    <property type="match status" value="1"/>
</dbReference>